<evidence type="ECO:0000256" key="1">
    <source>
        <dbReference type="ARBA" id="ARBA00008791"/>
    </source>
</evidence>
<accession>A0ABD5PTJ2</accession>
<dbReference type="RefSeq" id="WP_250138488.1">
    <property type="nucleotide sequence ID" value="NZ_JALIQP010000001.1"/>
</dbReference>
<sequence length="141" mass="14816">MYDGILVATDGSDAAMDATEHAIDLAKEFDASLSSIAVVETRTTYDNAIVDPEEAERALREQAEESIAAVEAAASDAGIDVETTIRSGVPHEEVVDYAAERGVDVVVVGAEGRSNLRRALLGSTVDGVVRFADRPVLVVGN</sequence>
<gene>
    <name evidence="3" type="ORF">ACFO5R_17585</name>
</gene>
<dbReference type="Proteomes" id="UP001595898">
    <property type="component" value="Unassembled WGS sequence"/>
</dbReference>
<dbReference type="InterPro" id="IPR006015">
    <property type="entry name" value="Universal_stress_UspA"/>
</dbReference>
<dbReference type="PANTHER" id="PTHR46268:SF6">
    <property type="entry name" value="UNIVERSAL STRESS PROTEIN UP12"/>
    <property type="match status" value="1"/>
</dbReference>
<protein>
    <submittedName>
        <fullName evidence="3">Universal stress protein</fullName>
    </submittedName>
</protein>
<dbReference type="InterPro" id="IPR006016">
    <property type="entry name" value="UspA"/>
</dbReference>
<evidence type="ECO:0000313" key="3">
    <source>
        <dbReference type="EMBL" id="MFC4543742.1"/>
    </source>
</evidence>
<keyword evidence="4" id="KW-1185">Reference proteome</keyword>
<dbReference type="PIRSF" id="PIRSF006276">
    <property type="entry name" value="UspA"/>
    <property type="match status" value="1"/>
</dbReference>
<name>A0ABD5PTJ2_9EURY</name>
<dbReference type="CDD" id="cd00293">
    <property type="entry name" value="USP-like"/>
    <property type="match status" value="1"/>
</dbReference>
<dbReference type="InterPro" id="IPR014729">
    <property type="entry name" value="Rossmann-like_a/b/a_fold"/>
</dbReference>
<dbReference type="SUPFAM" id="SSF52402">
    <property type="entry name" value="Adenine nucleotide alpha hydrolases-like"/>
    <property type="match status" value="1"/>
</dbReference>
<proteinExistence type="inferred from homology"/>
<dbReference type="PRINTS" id="PR01438">
    <property type="entry name" value="UNVRSLSTRESS"/>
</dbReference>
<comment type="similarity">
    <text evidence="1">Belongs to the universal stress protein A family.</text>
</comment>
<reference evidence="3 4" key="1">
    <citation type="journal article" date="2019" name="Int. J. Syst. Evol. Microbiol.">
        <title>The Global Catalogue of Microorganisms (GCM) 10K type strain sequencing project: providing services to taxonomists for standard genome sequencing and annotation.</title>
        <authorList>
            <consortium name="The Broad Institute Genomics Platform"/>
            <consortium name="The Broad Institute Genome Sequencing Center for Infectious Disease"/>
            <person name="Wu L."/>
            <person name="Ma J."/>
        </authorList>
    </citation>
    <scope>NUCLEOTIDE SEQUENCE [LARGE SCALE GENOMIC DNA]</scope>
    <source>
        <strain evidence="3 4">WLHS5</strain>
    </source>
</reference>
<evidence type="ECO:0000313" key="4">
    <source>
        <dbReference type="Proteomes" id="UP001595898"/>
    </source>
</evidence>
<dbReference type="Pfam" id="PF00582">
    <property type="entry name" value="Usp"/>
    <property type="match status" value="1"/>
</dbReference>
<dbReference type="EMBL" id="JBHSFA010000009">
    <property type="protein sequence ID" value="MFC4543742.1"/>
    <property type="molecule type" value="Genomic_DNA"/>
</dbReference>
<evidence type="ECO:0000259" key="2">
    <source>
        <dbReference type="Pfam" id="PF00582"/>
    </source>
</evidence>
<feature type="domain" description="UspA" evidence="2">
    <location>
        <begin position="1"/>
        <end position="139"/>
    </location>
</feature>
<organism evidence="3 4">
    <name type="scientific">Halosolutus amylolyticus</name>
    <dbReference type="NCBI Taxonomy" id="2932267"/>
    <lineage>
        <taxon>Archaea</taxon>
        <taxon>Methanobacteriati</taxon>
        <taxon>Methanobacteriota</taxon>
        <taxon>Stenosarchaea group</taxon>
        <taxon>Halobacteria</taxon>
        <taxon>Halobacteriales</taxon>
        <taxon>Natrialbaceae</taxon>
        <taxon>Halosolutus</taxon>
    </lineage>
</organism>
<dbReference type="AlphaFoldDB" id="A0ABD5PTJ2"/>
<dbReference type="Gene3D" id="3.40.50.620">
    <property type="entry name" value="HUPs"/>
    <property type="match status" value="1"/>
</dbReference>
<comment type="caution">
    <text evidence="3">The sequence shown here is derived from an EMBL/GenBank/DDBJ whole genome shotgun (WGS) entry which is preliminary data.</text>
</comment>
<dbReference type="PANTHER" id="PTHR46268">
    <property type="entry name" value="STRESS RESPONSE PROTEIN NHAX"/>
    <property type="match status" value="1"/>
</dbReference>